<dbReference type="PANTHER" id="PTHR40695">
    <property type="entry name" value="4-PHOSPHOPANTOATE--BETA-ALANINE LIGASE"/>
    <property type="match status" value="1"/>
</dbReference>
<dbReference type="eggNOG" id="arCOG04262">
    <property type="taxonomic scope" value="Archaea"/>
</dbReference>
<comment type="subunit">
    <text evidence="5">Homodimer.</text>
</comment>
<dbReference type="InParanoid" id="D9Q041"/>
<feature type="binding site" evidence="5">
    <location>
        <position position="39"/>
    </location>
    <ligand>
        <name>ATP</name>
        <dbReference type="ChEBI" id="CHEBI:30616"/>
    </ligand>
</feature>
<dbReference type="KEGG" id="asc:ASAC_0272"/>
<dbReference type="RefSeq" id="WP_013266191.1">
    <property type="nucleotide sequence ID" value="NC_014374.1"/>
</dbReference>
<dbReference type="InterPro" id="IPR002855">
    <property type="entry name" value="PPS/PS"/>
</dbReference>
<evidence type="ECO:0000256" key="4">
    <source>
        <dbReference type="ARBA" id="ARBA00022993"/>
    </source>
</evidence>
<dbReference type="HAMAP" id="MF_02224">
    <property type="entry name" value="PPS"/>
    <property type="match status" value="1"/>
</dbReference>
<comment type="similarity">
    <text evidence="5">Belongs to the archaeal phosphopantothenate synthetase family.</text>
</comment>
<organism evidence="6 7">
    <name type="scientific">Acidilobus saccharovorans (strain DSM 16705 / JCM 18335 / VKM B-2471 / 345-15)</name>
    <dbReference type="NCBI Taxonomy" id="666510"/>
    <lineage>
        <taxon>Archaea</taxon>
        <taxon>Thermoproteota</taxon>
        <taxon>Thermoprotei</taxon>
        <taxon>Acidilobales</taxon>
        <taxon>Acidilobaceae</taxon>
        <taxon>Acidilobus</taxon>
    </lineage>
</organism>
<dbReference type="PIRSF" id="PIRSF004853">
    <property type="entry name" value="UCP004853"/>
    <property type="match status" value="1"/>
</dbReference>
<dbReference type="EMBL" id="CP001742">
    <property type="protein sequence ID" value="ADL18679.1"/>
    <property type="molecule type" value="Genomic_DNA"/>
</dbReference>
<dbReference type="FunCoup" id="D9Q041">
    <property type="interactions" value="49"/>
</dbReference>
<keyword evidence="7" id="KW-1185">Reference proteome</keyword>
<dbReference type="GeneID" id="9498495"/>
<dbReference type="OrthoDB" id="10078at2157"/>
<dbReference type="GO" id="GO:0015937">
    <property type="term" value="P:coenzyme A biosynthetic process"/>
    <property type="evidence" value="ECO:0007669"/>
    <property type="project" value="UniProtKB-UniRule"/>
</dbReference>
<sequence>MEDIPRSHPRYWSLVTRQKLVDAMKEGVVVPQGLISHGRGEAFDYILGEKSLDFALEAERTAVAAMLLAKRPIISVNGNYAALAADDIVKLSEQLNAPIEVNVFHRTEERVKVIEDFMKRHGATRVYGSECQKTHIPGLESARGIVCVDGIYSADVVLVAIEDGDRTEALRRMGKVVIAIDLNPFSRTAQAASITIVDEAIRATKNMISMAEELKGLGKDKLRDIVSSYSNRRTLSMAFRAMLERLEYASSKGIIIDLGFRDEVNV</sequence>
<name>D9Q041_ACIS3</name>
<evidence type="ECO:0000256" key="5">
    <source>
        <dbReference type="HAMAP-Rule" id="MF_02224"/>
    </source>
</evidence>
<keyword evidence="3 5" id="KW-0067">ATP-binding</keyword>
<evidence type="ECO:0000256" key="1">
    <source>
        <dbReference type="ARBA" id="ARBA00022598"/>
    </source>
</evidence>
<evidence type="ECO:0000256" key="3">
    <source>
        <dbReference type="ARBA" id="ARBA00022840"/>
    </source>
</evidence>
<feature type="binding site" evidence="5">
    <location>
        <position position="17"/>
    </location>
    <ligand>
        <name>ATP</name>
        <dbReference type="ChEBI" id="CHEBI:30616"/>
    </ligand>
</feature>
<proteinExistence type="inferred from homology"/>
<dbReference type="Proteomes" id="UP000000346">
    <property type="component" value="Chromosome"/>
</dbReference>
<comment type="caution">
    <text evidence="5">Lacks conserved residue(s) required for the propagation of feature annotation.</text>
</comment>
<dbReference type="HOGENOM" id="CLU_078701_0_0_2"/>
<dbReference type="Gene3D" id="3.40.50.12640">
    <property type="entry name" value="Phosphopantoate/pantothenate synthetase"/>
    <property type="match status" value="1"/>
</dbReference>
<dbReference type="STRING" id="666510.ASAC_0272"/>
<dbReference type="EC" id="6.3.2.36" evidence="5"/>
<dbReference type="Pfam" id="PF02006">
    <property type="entry name" value="PPS_PS"/>
    <property type="match status" value="1"/>
</dbReference>
<dbReference type="UniPathway" id="UPA00241"/>
<feature type="binding site" evidence="5">
    <location>
        <begin position="187"/>
        <end position="188"/>
    </location>
    <ligand>
        <name>ATP</name>
        <dbReference type="ChEBI" id="CHEBI:30616"/>
    </ligand>
</feature>
<evidence type="ECO:0000256" key="2">
    <source>
        <dbReference type="ARBA" id="ARBA00022741"/>
    </source>
</evidence>
<comment type="function">
    <text evidence="5">Catalyzes the condensation of (R)-4-phosphopantoate and beta-alanine to 4'-phosphopantothenate in the CoA biosynthesis pathway.</text>
</comment>
<keyword evidence="1 5" id="KW-0436">Ligase</keyword>
<gene>
    <name evidence="6" type="ordered locus">ASAC_0272</name>
</gene>
<protein>
    <recommendedName>
        <fullName evidence="5">4-phosphopantoate--beta-alanine ligase</fullName>
        <ecNumber evidence="5">6.3.2.36</ecNumber>
    </recommendedName>
    <alternativeName>
        <fullName evidence="5">Phosphopantothenate synthetase</fullName>
        <shortName evidence="5">PPS</shortName>
    </alternativeName>
</protein>
<reference evidence="6 7" key="1">
    <citation type="journal article" date="2010" name="Appl. Environ. Microbiol.">
        <title>The genome sequence of the crenarchaeon Acidilobus saccharovorans supports a new order, Acidilobales, and suggests an important ecological role in terrestrial acidic hot springs.</title>
        <authorList>
            <person name="Mardanov A.V."/>
            <person name="Svetlitchnyi V.A."/>
            <person name="Beletsky A.V."/>
            <person name="Prokofeva M.I."/>
            <person name="Bonch-Osmolovskaya E.A."/>
            <person name="Ravin N.V."/>
            <person name="Skryabin K.G."/>
        </authorList>
    </citation>
    <scope>NUCLEOTIDE SEQUENCE [LARGE SCALE GENOMIC DNA]</scope>
    <source>
        <strain evidence="7">DSM 16705 / JCM 18335 / VKM B-2471 / 345-15</strain>
    </source>
</reference>
<dbReference type="GO" id="GO:0005524">
    <property type="term" value="F:ATP binding"/>
    <property type="evidence" value="ECO:0007669"/>
    <property type="project" value="UniProtKB-KW"/>
</dbReference>
<dbReference type="NCBIfam" id="NF041123">
    <property type="entry name" value="phpantohe_syn_Arch"/>
    <property type="match status" value="1"/>
</dbReference>
<dbReference type="AlphaFoldDB" id="D9Q041"/>
<evidence type="ECO:0000313" key="7">
    <source>
        <dbReference type="Proteomes" id="UP000000346"/>
    </source>
</evidence>
<keyword evidence="2 5" id="KW-0547">Nucleotide-binding</keyword>
<keyword evidence="4 5" id="KW-0173">Coenzyme A biosynthesis</keyword>
<feature type="binding site" evidence="5">
    <location>
        <begin position="181"/>
        <end position="183"/>
    </location>
    <ligand>
        <name>ATP</name>
        <dbReference type="ChEBI" id="CHEBI:30616"/>
    </ligand>
</feature>
<accession>D9Q041</accession>
<dbReference type="GO" id="GO:0016881">
    <property type="term" value="F:acid-amino acid ligase activity"/>
    <property type="evidence" value="ECO:0007669"/>
    <property type="project" value="UniProtKB-UniRule"/>
</dbReference>
<dbReference type="NCBIfam" id="NF010324">
    <property type="entry name" value="PRK13761.1"/>
    <property type="match status" value="1"/>
</dbReference>
<comment type="catalytic activity">
    <reaction evidence="5">
        <text>(R)-4-phosphopantoate + beta-alanine + ATP = (R)-4'-phosphopantothenate + AMP + diphosphate + H(+)</text>
        <dbReference type="Rhea" id="RHEA:27930"/>
        <dbReference type="ChEBI" id="CHEBI:10986"/>
        <dbReference type="ChEBI" id="CHEBI:15378"/>
        <dbReference type="ChEBI" id="CHEBI:30616"/>
        <dbReference type="ChEBI" id="CHEBI:33019"/>
        <dbReference type="ChEBI" id="CHEBI:57966"/>
        <dbReference type="ChEBI" id="CHEBI:61294"/>
        <dbReference type="ChEBI" id="CHEBI:456215"/>
        <dbReference type="EC" id="6.3.2.36"/>
    </reaction>
</comment>
<dbReference type="InterPro" id="IPR038138">
    <property type="entry name" value="PPS/PS_sf"/>
</dbReference>
<comment type="pathway">
    <text evidence="5">Cofactor biosynthesis; coenzyme A biosynthesis.</text>
</comment>
<dbReference type="PANTHER" id="PTHR40695:SF1">
    <property type="entry name" value="4-PHOSPHOPANTOATE--BETA-ALANINE LIGASE"/>
    <property type="match status" value="1"/>
</dbReference>
<evidence type="ECO:0000313" key="6">
    <source>
        <dbReference type="EMBL" id="ADL18679.1"/>
    </source>
</evidence>